<comment type="subcellular location">
    <subcellularLocation>
        <location evidence="1 10">Cytoplasm</location>
    </subcellularLocation>
</comment>
<dbReference type="InterPro" id="IPR000571">
    <property type="entry name" value="Znf_CCCH"/>
</dbReference>
<comment type="catalytic activity">
    <reaction evidence="8 10">
        <text>uridine(44) in tRNA(Ser) + S-adenosyl-L-methionine = 2'-O-methyluridine(44) in tRNA(Ser) + S-adenosyl-L-homocysteine + H(+)</text>
        <dbReference type="Rhea" id="RHEA:43100"/>
        <dbReference type="Rhea" id="RHEA-COMP:10339"/>
        <dbReference type="Rhea" id="RHEA-COMP:10340"/>
        <dbReference type="ChEBI" id="CHEBI:15378"/>
        <dbReference type="ChEBI" id="CHEBI:57856"/>
        <dbReference type="ChEBI" id="CHEBI:59789"/>
        <dbReference type="ChEBI" id="CHEBI:65315"/>
        <dbReference type="ChEBI" id="CHEBI:74478"/>
        <dbReference type="EC" id="2.1.1.211"/>
    </reaction>
</comment>
<dbReference type="InterPro" id="IPR011671">
    <property type="entry name" value="tRNA_uracil_MeTrfase"/>
</dbReference>
<evidence type="ECO:0000256" key="5">
    <source>
        <dbReference type="ARBA" id="ARBA00022679"/>
    </source>
</evidence>
<keyword evidence="7 10" id="KW-0819">tRNA processing</keyword>
<keyword evidence="6 10" id="KW-0949">S-adenosyl-L-methionine</keyword>
<dbReference type="GO" id="GO:0005737">
    <property type="term" value="C:cytoplasm"/>
    <property type="evidence" value="ECO:0007669"/>
    <property type="project" value="UniProtKB-SubCell"/>
</dbReference>
<feature type="zinc finger region" description="C3H1-type" evidence="9">
    <location>
        <begin position="443"/>
        <end position="472"/>
    </location>
</feature>
<keyword evidence="9" id="KW-0479">Metal-binding</keyword>
<evidence type="ECO:0000256" key="7">
    <source>
        <dbReference type="ARBA" id="ARBA00022694"/>
    </source>
</evidence>
<dbReference type="EMBL" id="LR791400">
    <property type="protein sequence ID" value="CAB3267262.1"/>
    <property type="molecule type" value="mRNA"/>
</dbReference>
<evidence type="ECO:0000256" key="9">
    <source>
        <dbReference type="PROSITE-ProRule" id="PRU00723"/>
    </source>
</evidence>
<proteinExistence type="evidence at transcript level"/>
<dbReference type="PROSITE" id="PS50103">
    <property type="entry name" value="ZF_C3H1"/>
    <property type="match status" value="1"/>
</dbReference>
<reference evidence="12" key="1">
    <citation type="submission" date="2020-04" db="EMBL/GenBank/DDBJ databases">
        <authorList>
            <person name="Neveu A P."/>
        </authorList>
    </citation>
    <scope>NUCLEOTIDE SEQUENCE</scope>
    <source>
        <tissue evidence="12">Whole embryo</tissue>
    </source>
</reference>
<keyword evidence="9" id="KW-0863">Zinc-finger</keyword>
<evidence type="ECO:0000256" key="3">
    <source>
        <dbReference type="ARBA" id="ARBA00022490"/>
    </source>
</evidence>
<keyword evidence="9" id="KW-0862">Zinc</keyword>
<evidence type="ECO:0000256" key="8">
    <source>
        <dbReference type="ARBA" id="ARBA00047957"/>
    </source>
</evidence>
<comment type="function">
    <text evidence="10">Adenosyl-L-methionine (AdoMet)-dependent tRNA (uracil-O(2)-)-methyltransferase.</text>
</comment>
<dbReference type="AlphaFoldDB" id="A0A6F9DV07"/>
<evidence type="ECO:0000256" key="6">
    <source>
        <dbReference type="ARBA" id="ARBA00022691"/>
    </source>
</evidence>
<dbReference type="GO" id="GO:0141101">
    <property type="term" value="F:tRNA(Ser) (uridine(44)-2'-O-)-methyltransferase activity"/>
    <property type="evidence" value="ECO:0007669"/>
    <property type="project" value="UniProtKB-EC"/>
</dbReference>
<dbReference type="PANTHER" id="PTHR21210:SF0">
    <property type="entry name" value="TRNA (URACIL-O(2)-)-METHYLTRANSFERASE-RELATED"/>
    <property type="match status" value="1"/>
</dbReference>
<evidence type="ECO:0000256" key="10">
    <source>
        <dbReference type="RuleBase" id="RU368004"/>
    </source>
</evidence>
<evidence type="ECO:0000256" key="1">
    <source>
        <dbReference type="ARBA" id="ARBA00004496"/>
    </source>
</evidence>
<organism evidence="12">
    <name type="scientific">Phallusia mammillata</name>
    <dbReference type="NCBI Taxonomy" id="59560"/>
    <lineage>
        <taxon>Eukaryota</taxon>
        <taxon>Metazoa</taxon>
        <taxon>Chordata</taxon>
        <taxon>Tunicata</taxon>
        <taxon>Ascidiacea</taxon>
        <taxon>Phlebobranchia</taxon>
        <taxon>Ascidiidae</taxon>
        <taxon>Phallusia</taxon>
    </lineage>
</organism>
<evidence type="ECO:0000313" key="12">
    <source>
        <dbReference type="EMBL" id="CAB3267262.1"/>
    </source>
</evidence>
<dbReference type="PANTHER" id="PTHR21210">
    <property type="entry name" value="TRNA (URACIL-O(2)-)-METHYLTRANSFERASE-RELATED"/>
    <property type="match status" value="1"/>
</dbReference>
<gene>
    <name evidence="12" type="primary">Trmt44</name>
</gene>
<evidence type="ECO:0000256" key="4">
    <source>
        <dbReference type="ARBA" id="ARBA00022603"/>
    </source>
</evidence>
<sequence length="479" mass="55340">MKPTYLILYHQCDKQQGSYIFMYVLQSKTLDEKNIDSVNCQSHLKDCFVTEDWLRSVLMPTLVKWCNDDQTNNSKLPPSHSLINQERYSILYHELKKKYGLHLAKIWPEVTDPQKFVYEDVAIATYLIVVWETERQQLGTSHKLQSFIDLGCGNGLLVHILSSEGYPGKGVDIKRRKIWDIYGGATCLEETTVTPNDQELVAGYDWILGNHSDELTPWIPIMAARSSYHTRYWVLPCCFFDLYSKFERRQSTQGQYHDYLGYVEQVARICGFDVEVDVMRIPSTKRVCHLGMRRLYQESNQQETLKNISNFVQSSETQSFNHEFAARPKDQKVRNCTKMDRNVQNEIVNKLTKHLLETVNLRKKGSGGNWNCGGSMPLNKAIELLDFSLTDMMKNECGGLQTLLRNHHQVFKVSKGCVSIRDWSDVDQSKHRKKGKPSGQICVKTKLCWFHMNHPDGCPRSANKCSFAHGKEDQQFISK</sequence>
<protein>
    <recommendedName>
        <fullName evidence="10">tRNA (uracil-O(2)-)-methyltransferase</fullName>
        <ecNumber evidence="10">2.1.1.211</ecNumber>
    </recommendedName>
</protein>
<feature type="domain" description="C3H1-type" evidence="11">
    <location>
        <begin position="443"/>
        <end position="472"/>
    </location>
</feature>
<name>A0A6F9DV07_9ASCI</name>
<keyword evidence="5 10" id="KW-0808">Transferase</keyword>
<keyword evidence="4 10" id="KW-0489">Methyltransferase</keyword>
<keyword evidence="3 10" id="KW-0963">Cytoplasm</keyword>
<accession>A0A6F9DV07</accession>
<dbReference type="Pfam" id="PF07757">
    <property type="entry name" value="AdoMet_MTase"/>
    <property type="match status" value="1"/>
</dbReference>
<dbReference type="GO" id="GO:0030488">
    <property type="term" value="P:tRNA methylation"/>
    <property type="evidence" value="ECO:0007669"/>
    <property type="project" value="UniProtKB-UniRule"/>
</dbReference>
<dbReference type="GO" id="GO:0008270">
    <property type="term" value="F:zinc ion binding"/>
    <property type="evidence" value="ECO:0007669"/>
    <property type="project" value="UniProtKB-KW"/>
</dbReference>
<evidence type="ECO:0000259" key="11">
    <source>
        <dbReference type="PROSITE" id="PS50103"/>
    </source>
</evidence>
<evidence type="ECO:0000256" key="2">
    <source>
        <dbReference type="ARBA" id="ARBA00009056"/>
    </source>
</evidence>
<dbReference type="EC" id="2.1.1.211" evidence="10"/>
<comment type="similarity">
    <text evidence="2 10">Belongs to the TRM44 family.</text>
</comment>